<sequence length="201" mass="21801">MGQYERVRGPAYVGYYADIGKPPRCHSREVCAEGASRAPRHLVLGTGQPLPLGSMVINSVCALSPLCESALYSLPSAPTLADLDSESDSGGVESQPEKPHFDSEIGYLSWTPAMEMEVSASFTETPNHIVIVITHKSVISVSVPPGCSMTVSVRVCIPLSPELVAQQCEVWFLDCALYWHFLTESSTAYCRLMVTHLGLPE</sequence>
<feature type="non-terminal residue" evidence="2">
    <location>
        <position position="201"/>
    </location>
</feature>
<gene>
    <name evidence="2" type="primary">Tpgs2</name>
    <name evidence="2" type="ORF">GTO93_0020243</name>
</gene>
<feature type="non-terminal residue" evidence="2">
    <location>
        <position position="1"/>
    </location>
</feature>
<dbReference type="PANTHER" id="PTHR31854:SF2">
    <property type="entry name" value="TUBULIN POLYGLUTAMYLASE COMPLEX SUBUNIT 2"/>
    <property type="match status" value="1"/>
</dbReference>
<comment type="caution">
    <text evidence="2">The sequence shown here is derived from an EMBL/GenBank/DDBJ whole genome shotgun (WGS) entry which is preliminary data.</text>
</comment>
<organism evidence="2 3">
    <name type="scientific">Polyodon spathula</name>
    <name type="common">North American paddlefish</name>
    <name type="synonym">Squalus spathula</name>
    <dbReference type="NCBI Taxonomy" id="7913"/>
    <lineage>
        <taxon>Eukaryota</taxon>
        <taxon>Metazoa</taxon>
        <taxon>Chordata</taxon>
        <taxon>Craniata</taxon>
        <taxon>Vertebrata</taxon>
        <taxon>Euteleostomi</taxon>
        <taxon>Actinopterygii</taxon>
        <taxon>Chondrostei</taxon>
        <taxon>Acipenseriformes</taxon>
        <taxon>Polyodontidae</taxon>
        <taxon>Polyodon</taxon>
    </lineage>
</organism>
<evidence type="ECO:0000313" key="3">
    <source>
        <dbReference type="Proteomes" id="UP001166093"/>
    </source>
</evidence>
<evidence type="ECO:0000256" key="1">
    <source>
        <dbReference type="SAM" id="MobiDB-lite"/>
    </source>
</evidence>
<dbReference type="PANTHER" id="PTHR31854">
    <property type="entry name" value="TUBULIN POLYGLUTAMYLASE COMPLEX SUBUNIT 2"/>
    <property type="match status" value="1"/>
</dbReference>
<proteinExistence type="predicted"/>
<name>A0ABS2XFE4_POLSP</name>
<reference evidence="2" key="1">
    <citation type="journal article" date="2021" name="Cell">
        <title>Tracing the genetic footprints of vertebrate landing in non-teleost ray-finned fishes.</title>
        <authorList>
            <person name="Bi X."/>
            <person name="Wang K."/>
            <person name="Yang L."/>
            <person name="Pan H."/>
            <person name="Jiang H."/>
            <person name="Wei Q."/>
            <person name="Fang M."/>
            <person name="Yu H."/>
            <person name="Zhu C."/>
            <person name="Cai Y."/>
            <person name="He Y."/>
            <person name="Gan X."/>
            <person name="Zeng H."/>
            <person name="Yu D."/>
            <person name="Zhu Y."/>
            <person name="Jiang H."/>
            <person name="Qiu Q."/>
            <person name="Yang H."/>
            <person name="Zhang Y.E."/>
            <person name="Wang W."/>
            <person name="Zhu M."/>
            <person name="He S."/>
            <person name="Zhang G."/>
        </authorList>
    </citation>
    <scope>NUCLEOTIDE SEQUENCE</scope>
    <source>
        <strain evidence="2">Pddl_001</strain>
    </source>
</reference>
<evidence type="ECO:0000313" key="2">
    <source>
        <dbReference type="EMBL" id="MBN3272692.1"/>
    </source>
</evidence>
<dbReference type="Proteomes" id="UP001166093">
    <property type="component" value="Unassembled WGS sequence"/>
</dbReference>
<dbReference type="InterPro" id="IPR039231">
    <property type="entry name" value="TPGS2"/>
</dbReference>
<dbReference type="EMBL" id="JAAWVQ010022946">
    <property type="protein sequence ID" value="MBN3272692.1"/>
    <property type="molecule type" value="Genomic_DNA"/>
</dbReference>
<protein>
    <submittedName>
        <fullName evidence="2">TPGS2 polyglutamylase</fullName>
    </submittedName>
</protein>
<keyword evidence="3" id="KW-1185">Reference proteome</keyword>
<accession>A0ABS2XFE4</accession>
<feature type="region of interest" description="Disordered" evidence="1">
    <location>
        <begin position="83"/>
        <end position="102"/>
    </location>
</feature>